<dbReference type="Proteomes" id="UP001201449">
    <property type="component" value="Unassembled WGS sequence"/>
</dbReference>
<keyword evidence="2" id="KW-1185">Reference proteome</keyword>
<evidence type="ECO:0000313" key="2">
    <source>
        <dbReference type="Proteomes" id="UP001201449"/>
    </source>
</evidence>
<reference evidence="1 2" key="1">
    <citation type="submission" date="2022-01" db="EMBL/GenBank/DDBJ databases">
        <title>Mariniradius saccharolyticus sp. nov., isolated from sediment of a river.</title>
        <authorList>
            <person name="Liu H."/>
        </authorList>
    </citation>
    <scope>NUCLEOTIDE SEQUENCE [LARGE SCALE GENOMIC DNA]</scope>
    <source>
        <strain evidence="1 2">RY-2</strain>
    </source>
</reference>
<accession>A0ABS9BVU5</accession>
<name>A0ABS9BVU5_9BACT</name>
<dbReference type="Gene3D" id="2.40.70.10">
    <property type="entry name" value="Acid Proteases"/>
    <property type="match status" value="1"/>
</dbReference>
<protein>
    <submittedName>
        <fullName evidence="1">Retroviral-like aspartic protease family protein</fullName>
    </submittedName>
</protein>
<dbReference type="InterPro" id="IPR021109">
    <property type="entry name" value="Peptidase_aspartic_dom_sf"/>
</dbReference>
<gene>
    <name evidence="1" type="ORF">L0U89_08090</name>
</gene>
<dbReference type="RefSeq" id="WP_234861073.1">
    <property type="nucleotide sequence ID" value="NZ_JAKEVZ010000005.1"/>
</dbReference>
<evidence type="ECO:0000313" key="1">
    <source>
        <dbReference type="EMBL" id="MCF1751028.1"/>
    </source>
</evidence>
<comment type="caution">
    <text evidence="1">The sequence shown here is derived from an EMBL/GenBank/DDBJ whole genome shotgun (WGS) entry which is preliminary data.</text>
</comment>
<organism evidence="1 2">
    <name type="scientific">Mariniradius sediminis</name>
    <dbReference type="NCBI Taxonomy" id="2909237"/>
    <lineage>
        <taxon>Bacteria</taxon>
        <taxon>Pseudomonadati</taxon>
        <taxon>Bacteroidota</taxon>
        <taxon>Cytophagia</taxon>
        <taxon>Cytophagales</taxon>
        <taxon>Cyclobacteriaceae</taxon>
        <taxon>Mariniradius</taxon>
    </lineage>
</organism>
<dbReference type="Pfam" id="PF13650">
    <property type="entry name" value="Asp_protease_2"/>
    <property type="match status" value="1"/>
</dbReference>
<sequence length="395" mass="44319">MSLKRLRNTIFFLISVTMLFPLPGFGGIDRTDVNLTGDTVYTFPFHMDNKLMVFEGEINGVPTQFAFDTGAGMGLAGEGFKADGRFSGNAGKIKMRDSNNKVQKVKMAKSKRFKIGGFEFEDIKSLVVDMPFLSCMDYYLLGADVIRQLNWEIDFDKMQVRVSKSPFSLTENGLTFPVEFIGNRPHAKLSFSGNEFEKVLVDFGYTQILNFPMDFDEKSDFIEQKESDQKINPYMGFSMGALSMATNLTYAIILDSLQVGEQMVYGIPADFEENTTEKIGIKFFSTLSSRTILNNSDGIFHLASRPQKVAFENPTHMNFNFQDGKIVVAGKPLGRVPQDAMLELGEEILELNGKQASDFGDFCSFISWLSQLGSAEIKVKKMDGTELFFEKTPLK</sequence>
<proteinExistence type="predicted"/>
<dbReference type="EMBL" id="JAKEVZ010000005">
    <property type="protein sequence ID" value="MCF1751028.1"/>
    <property type="molecule type" value="Genomic_DNA"/>
</dbReference>
<dbReference type="SUPFAM" id="SSF50630">
    <property type="entry name" value="Acid proteases"/>
    <property type="match status" value="1"/>
</dbReference>